<gene>
    <name evidence="2" type="ORF">KIN20_002688</name>
</gene>
<protein>
    <submittedName>
        <fullName evidence="2">Uncharacterized protein</fullName>
    </submittedName>
</protein>
<accession>A0AAD5QGX4</accession>
<comment type="caution">
    <text evidence="2">The sequence shown here is derived from an EMBL/GenBank/DDBJ whole genome shotgun (WGS) entry which is preliminary data.</text>
</comment>
<feature type="compositionally biased region" description="Low complexity" evidence="1">
    <location>
        <begin position="183"/>
        <end position="197"/>
    </location>
</feature>
<evidence type="ECO:0000313" key="3">
    <source>
        <dbReference type="Proteomes" id="UP001196413"/>
    </source>
</evidence>
<feature type="compositionally biased region" description="Basic and acidic residues" evidence="1">
    <location>
        <begin position="41"/>
        <end position="59"/>
    </location>
</feature>
<evidence type="ECO:0000256" key="1">
    <source>
        <dbReference type="SAM" id="MobiDB-lite"/>
    </source>
</evidence>
<dbReference type="AlphaFoldDB" id="A0AAD5QGX4"/>
<keyword evidence="3" id="KW-1185">Reference proteome</keyword>
<evidence type="ECO:0000313" key="2">
    <source>
        <dbReference type="EMBL" id="KAJ1347590.1"/>
    </source>
</evidence>
<dbReference type="Proteomes" id="UP001196413">
    <property type="component" value="Unassembled WGS sequence"/>
</dbReference>
<organism evidence="2 3">
    <name type="scientific">Parelaphostrongylus tenuis</name>
    <name type="common">Meningeal worm</name>
    <dbReference type="NCBI Taxonomy" id="148309"/>
    <lineage>
        <taxon>Eukaryota</taxon>
        <taxon>Metazoa</taxon>
        <taxon>Ecdysozoa</taxon>
        <taxon>Nematoda</taxon>
        <taxon>Chromadorea</taxon>
        <taxon>Rhabditida</taxon>
        <taxon>Rhabditina</taxon>
        <taxon>Rhabditomorpha</taxon>
        <taxon>Strongyloidea</taxon>
        <taxon>Metastrongylidae</taxon>
        <taxon>Parelaphostrongylus</taxon>
    </lineage>
</organism>
<feature type="region of interest" description="Disordered" evidence="1">
    <location>
        <begin position="169"/>
        <end position="210"/>
    </location>
</feature>
<dbReference type="EMBL" id="JAHQIW010000349">
    <property type="protein sequence ID" value="KAJ1347590.1"/>
    <property type="molecule type" value="Genomic_DNA"/>
</dbReference>
<sequence length="210" mass="23185">MTTTEPAAKTSPFLTIFHRKKRINGAKSCEDIKSTISPTKDLAKSNLNEKKRNIKKHDLTTFSSKTDGKSKKHKSLREQSKSQSYGMLLEDDPAALVEALETIAAEQPIVARSIPKHAKITKTEDRSMRNCLFDQKVYDSMLFDSLRVCDLLQSHLDDCIISVRAKSPENCADTSQDGRDSGRGASSPSSTISSSPGVKRPLKSCIRADL</sequence>
<proteinExistence type="predicted"/>
<reference evidence="2" key="1">
    <citation type="submission" date="2021-06" db="EMBL/GenBank/DDBJ databases">
        <title>Parelaphostrongylus tenuis whole genome reference sequence.</title>
        <authorList>
            <person name="Garwood T.J."/>
            <person name="Larsen P.A."/>
            <person name="Fountain-Jones N.M."/>
            <person name="Garbe J.R."/>
            <person name="Macchietto M.G."/>
            <person name="Kania S.A."/>
            <person name="Gerhold R.W."/>
            <person name="Richards J.E."/>
            <person name="Wolf T.M."/>
        </authorList>
    </citation>
    <scope>NUCLEOTIDE SEQUENCE</scope>
    <source>
        <strain evidence="2">MNPRO001-30</strain>
        <tissue evidence="2">Meninges</tissue>
    </source>
</reference>
<feature type="region of interest" description="Disordered" evidence="1">
    <location>
        <begin position="32"/>
        <end position="84"/>
    </location>
</feature>
<name>A0AAD5QGX4_PARTN</name>